<gene>
    <name evidence="7" type="ORF">Thiowin_04609</name>
</gene>
<sequence>MSSHRQGHEEFPIESKDPVLRVLHWIMRGAAYVLAIAMVGVIVEGVISVIYELYRSLVTKPFFLVPDIVPIFGGFLAVLIAFEIFANITLYIRSDVFPVKLVIATALMAISRKIIVVDMGEYSALDLLGVAAVVIALGATYWMVSRVDQGPGIRAGSRGKC</sequence>
<evidence type="ECO:0000313" key="8">
    <source>
        <dbReference type="Proteomes" id="UP001432180"/>
    </source>
</evidence>
<feature type="transmembrane region" description="Helical" evidence="6">
    <location>
        <begin position="71"/>
        <end position="92"/>
    </location>
</feature>
<proteinExistence type="predicted"/>
<keyword evidence="2" id="KW-1003">Cell membrane</keyword>
<keyword evidence="8" id="KW-1185">Reference proteome</keyword>
<name>A0ABZ0SJA6_9GAMM</name>
<evidence type="ECO:0000256" key="6">
    <source>
        <dbReference type="SAM" id="Phobius"/>
    </source>
</evidence>
<keyword evidence="3 6" id="KW-0812">Transmembrane</keyword>
<evidence type="ECO:0000256" key="2">
    <source>
        <dbReference type="ARBA" id="ARBA00022475"/>
    </source>
</evidence>
<feature type="transmembrane region" description="Helical" evidence="6">
    <location>
        <begin position="30"/>
        <end position="51"/>
    </location>
</feature>
<evidence type="ECO:0000256" key="5">
    <source>
        <dbReference type="ARBA" id="ARBA00023136"/>
    </source>
</evidence>
<protein>
    <submittedName>
        <fullName evidence="7">Membrane protein</fullName>
    </submittedName>
</protein>
<evidence type="ECO:0000256" key="3">
    <source>
        <dbReference type="ARBA" id="ARBA00022692"/>
    </source>
</evidence>
<accession>A0ABZ0SJA6</accession>
<evidence type="ECO:0000313" key="7">
    <source>
        <dbReference type="EMBL" id="WPL19480.1"/>
    </source>
</evidence>
<keyword evidence="5 6" id="KW-0472">Membrane</keyword>
<feature type="transmembrane region" description="Helical" evidence="6">
    <location>
        <begin position="122"/>
        <end position="144"/>
    </location>
</feature>
<reference evidence="7 8" key="1">
    <citation type="journal article" date="2023" name="Microorganisms">
        <title>Thiorhodovibrio frisius and Trv. litoralis spp. nov., Two Novel Members from a Clade of Fastidious Purple Sulfur Bacteria That Exhibit Unique Red-Shifted Light-Harvesting Capabilities.</title>
        <authorList>
            <person name="Methner A."/>
            <person name="Kuzyk S.B."/>
            <person name="Petersen J."/>
            <person name="Bauer S."/>
            <person name="Brinkmann H."/>
            <person name="Sichau K."/>
            <person name="Wanner G."/>
            <person name="Wolf J."/>
            <person name="Neumann-Schaal M."/>
            <person name="Henke P."/>
            <person name="Tank M."/>
            <person name="Sproer C."/>
            <person name="Bunk B."/>
            <person name="Overmann J."/>
        </authorList>
    </citation>
    <scope>NUCLEOTIDE SEQUENCE [LARGE SCALE GENOMIC DNA]</scope>
    <source>
        <strain evidence="7 8">DSM 6702</strain>
    </source>
</reference>
<dbReference type="EMBL" id="CP121472">
    <property type="protein sequence ID" value="WPL19480.1"/>
    <property type="molecule type" value="Genomic_DNA"/>
</dbReference>
<dbReference type="Pfam" id="PF06146">
    <property type="entry name" value="PsiE"/>
    <property type="match status" value="1"/>
</dbReference>
<comment type="subcellular location">
    <subcellularLocation>
        <location evidence="1">Cell membrane</location>
        <topology evidence="1">Multi-pass membrane protein</topology>
    </subcellularLocation>
</comment>
<evidence type="ECO:0000256" key="4">
    <source>
        <dbReference type="ARBA" id="ARBA00022989"/>
    </source>
</evidence>
<evidence type="ECO:0000256" key="1">
    <source>
        <dbReference type="ARBA" id="ARBA00004651"/>
    </source>
</evidence>
<dbReference type="InterPro" id="IPR020948">
    <property type="entry name" value="P_starv_induced_PsiE-like"/>
</dbReference>
<dbReference type="Proteomes" id="UP001432180">
    <property type="component" value="Chromosome"/>
</dbReference>
<organism evidence="7 8">
    <name type="scientific">Thiorhodovibrio winogradskyi</name>
    <dbReference type="NCBI Taxonomy" id="77007"/>
    <lineage>
        <taxon>Bacteria</taxon>
        <taxon>Pseudomonadati</taxon>
        <taxon>Pseudomonadota</taxon>
        <taxon>Gammaproteobacteria</taxon>
        <taxon>Chromatiales</taxon>
        <taxon>Chromatiaceae</taxon>
        <taxon>Thiorhodovibrio</taxon>
    </lineage>
</organism>
<keyword evidence="4 6" id="KW-1133">Transmembrane helix</keyword>